<dbReference type="SUPFAM" id="SSF46785">
    <property type="entry name" value="Winged helix' DNA-binding domain"/>
    <property type="match status" value="1"/>
</dbReference>
<name>A0A7X9FRT9_9DELT</name>
<evidence type="ECO:0000313" key="5">
    <source>
        <dbReference type="EMBL" id="NMC63094.1"/>
    </source>
</evidence>
<dbReference type="GO" id="GO:0003700">
    <property type="term" value="F:DNA-binding transcription factor activity"/>
    <property type="evidence" value="ECO:0007669"/>
    <property type="project" value="InterPro"/>
</dbReference>
<evidence type="ECO:0000256" key="1">
    <source>
        <dbReference type="ARBA" id="ARBA00023015"/>
    </source>
</evidence>
<organism evidence="5 6">
    <name type="scientific">SAR324 cluster bacterium</name>
    <dbReference type="NCBI Taxonomy" id="2024889"/>
    <lineage>
        <taxon>Bacteria</taxon>
        <taxon>Deltaproteobacteria</taxon>
        <taxon>SAR324 cluster</taxon>
    </lineage>
</organism>
<dbReference type="PROSITE" id="PS50949">
    <property type="entry name" value="HTH_GNTR"/>
    <property type="match status" value="1"/>
</dbReference>
<dbReference type="SMART" id="SM00345">
    <property type="entry name" value="HTH_GNTR"/>
    <property type="match status" value="1"/>
</dbReference>
<sequence>MLPFHLDEKPGIPISEQLIQAVKRSIVRGQLKPGDQFPSVRELSATLRINPNTAQKALSALVADKLVEVRPGIGSVVAPQTPRPSERTERIIGEQLEIIVVEAMAFGINRGEFISAVRQHWNNLTKKEVK</sequence>
<dbReference type="AlphaFoldDB" id="A0A7X9FRT9"/>
<evidence type="ECO:0000256" key="3">
    <source>
        <dbReference type="ARBA" id="ARBA00023163"/>
    </source>
</evidence>
<dbReference type="PANTHER" id="PTHR38445">
    <property type="entry name" value="HTH-TYPE TRANSCRIPTIONAL REPRESSOR YTRA"/>
    <property type="match status" value="1"/>
</dbReference>
<dbReference type="Pfam" id="PF00392">
    <property type="entry name" value="GntR"/>
    <property type="match status" value="1"/>
</dbReference>
<dbReference type="EMBL" id="JAAZON010000354">
    <property type="protein sequence ID" value="NMC63094.1"/>
    <property type="molecule type" value="Genomic_DNA"/>
</dbReference>
<evidence type="ECO:0000313" key="6">
    <source>
        <dbReference type="Proteomes" id="UP000524246"/>
    </source>
</evidence>
<proteinExistence type="predicted"/>
<feature type="domain" description="HTH gntR-type" evidence="4">
    <location>
        <begin position="12"/>
        <end position="80"/>
    </location>
</feature>
<dbReference type="CDD" id="cd07377">
    <property type="entry name" value="WHTH_GntR"/>
    <property type="match status" value="1"/>
</dbReference>
<dbReference type="InterPro" id="IPR000524">
    <property type="entry name" value="Tscrpt_reg_HTH_GntR"/>
</dbReference>
<protein>
    <submittedName>
        <fullName evidence="5">GntR family transcriptional regulator</fullName>
    </submittedName>
</protein>
<gene>
    <name evidence="5" type="ORF">GYA55_07990</name>
</gene>
<dbReference type="Proteomes" id="UP000524246">
    <property type="component" value="Unassembled WGS sequence"/>
</dbReference>
<keyword evidence="3" id="KW-0804">Transcription</keyword>
<reference evidence="5 6" key="1">
    <citation type="journal article" date="2020" name="Biotechnol. Biofuels">
        <title>New insights from the biogas microbiome by comprehensive genome-resolved metagenomics of nearly 1600 species originating from multiple anaerobic digesters.</title>
        <authorList>
            <person name="Campanaro S."/>
            <person name="Treu L."/>
            <person name="Rodriguez-R L.M."/>
            <person name="Kovalovszki A."/>
            <person name="Ziels R.M."/>
            <person name="Maus I."/>
            <person name="Zhu X."/>
            <person name="Kougias P.G."/>
            <person name="Basile A."/>
            <person name="Luo G."/>
            <person name="Schluter A."/>
            <person name="Konstantinidis K.T."/>
            <person name="Angelidaki I."/>
        </authorList>
    </citation>
    <scope>NUCLEOTIDE SEQUENCE [LARGE SCALE GENOMIC DNA]</scope>
    <source>
        <strain evidence="5">AS27yjCOA_65</strain>
    </source>
</reference>
<dbReference type="PANTHER" id="PTHR38445:SF9">
    <property type="entry name" value="HTH-TYPE TRANSCRIPTIONAL REPRESSOR YTRA"/>
    <property type="match status" value="1"/>
</dbReference>
<evidence type="ECO:0000259" key="4">
    <source>
        <dbReference type="PROSITE" id="PS50949"/>
    </source>
</evidence>
<dbReference type="InterPro" id="IPR036388">
    <property type="entry name" value="WH-like_DNA-bd_sf"/>
</dbReference>
<dbReference type="GO" id="GO:0003677">
    <property type="term" value="F:DNA binding"/>
    <property type="evidence" value="ECO:0007669"/>
    <property type="project" value="UniProtKB-KW"/>
</dbReference>
<dbReference type="Gene3D" id="1.10.10.10">
    <property type="entry name" value="Winged helix-like DNA-binding domain superfamily/Winged helix DNA-binding domain"/>
    <property type="match status" value="1"/>
</dbReference>
<dbReference type="InterPro" id="IPR036390">
    <property type="entry name" value="WH_DNA-bd_sf"/>
</dbReference>
<comment type="caution">
    <text evidence="5">The sequence shown here is derived from an EMBL/GenBank/DDBJ whole genome shotgun (WGS) entry which is preliminary data.</text>
</comment>
<keyword evidence="2" id="KW-0238">DNA-binding</keyword>
<evidence type="ECO:0000256" key="2">
    <source>
        <dbReference type="ARBA" id="ARBA00023125"/>
    </source>
</evidence>
<accession>A0A7X9FRT9</accession>
<keyword evidence="1" id="KW-0805">Transcription regulation</keyword>